<comment type="similarity">
    <text evidence="3">Belongs to the class-II pyridoxal-phosphate-dependent aminotransferase family. BioF subfamily.</text>
</comment>
<dbReference type="InterPro" id="IPR004839">
    <property type="entry name" value="Aminotransferase_I/II_large"/>
</dbReference>
<dbReference type="RefSeq" id="WP_233697547.1">
    <property type="nucleotide sequence ID" value="NZ_JAJNBZ010000013.1"/>
</dbReference>
<evidence type="ECO:0000256" key="12">
    <source>
        <dbReference type="RuleBase" id="RU003693"/>
    </source>
</evidence>
<evidence type="ECO:0000313" key="14">
    <source>
        <dbReference type="EMBL" id="MCE5170934.1"/>
    </source>
</evidence>
<evidence type="ECO:0000313" key="15">
    <source>
        <dbReference type="Proteomes" id="UP001199916"/>
    </source>
</evidence>
<reference evidence="14 15" key="1">
    <citation type="submission" date="2021-11" db="EMBL/GenBank/DDBJ databases">
        <title>Draft genome sequence of Paenibacillus profundus YoMME, a new Gram-positive bacteria with exoelectrogenic properties.</title>
        <authorList>
            <person name="Hubenova Y."/>
            <person name="Hubenova E."/>
            <person name="Manasiev Y."/>
            <person name="Peykov S."/>
            <person name="Mitov M."/>
        </authorList>
    </citation>
    <scope>NUCLEOTIDE SEQUENCE [LARGE SCALE GENOMIC DNA]</scope>
    <source>
        <strain evidence="14 15">YoMME</strain>
    </source>
</reference>
<evidence type="ECO:0000256" key="10">
    <source>
        <dbReference type="ARBA" id="ARBA00033381"/>
    </source>
</evidence>
<keyword evidence="7" id="KW-0093">Biotin biosynthesis</keyword>
<sequence>MKEELDERERMGRLRRLSTAIWLENGWIERDGRRLLNLASNHYLGLAPWITEQGWEALRTETESMGEPGVRIGSGASRLIVGHDPHHATLEREMAEFKQREACLVFTSGYMANAGVISALVGRQDAVFSDRLNHASIVDGIVLSRAHHVRYPHRDLNRLEDQLKKWSVGVTSGAGRAPRKLIVTDSVFSMDGTEAPLTDLVTLKERYDAMLMVDEAHSGGVYGPEGRGMCHELGLHERVDVIMGTYGKAFGAVGAYIAADDIVIRYLVNRARTFIYNTGLPPLMAALIRARLSEVRAADEARSELMRKAALFRARLRAGGLDIGEGASHIVPIMLGTDELAVAMSAALAETGIAGVAIRPPTVPEGSARIRFAPTPMHRDEDLLWVADTVARLARNI</sequence>
<dbReference type="PANTHER" id="PTHR13693:SF100">
    <property type="entry name" value="8-AMINO-7-OXONONANOATE SYNTHASE"/>
    <property type="match status" value="1"/>
</dbReference>
<dbReference type="PANTHER" id="PTHR13693">
    <property type="entry name" value="CLASS II AMINOTRANSFERASE/8-AMINO-7-OXONONANOATE SYNTHASE"/>
    <property type="match status" value="1"/>
</dbReference>
<evidence type="ECO:0000256" key="11">
    <source>
        <dbReference type="ARBA" id="ARBA00047715"/>
    </source>
</evidence>
<dbReference type="PROSITE" id="PS00599">
    <property type="entry name" value="AA_TRANSFER_CLASS_2"/>
    <property type="match status" value="1"/>
</dbReference>
<evidence type="ECO:0000256" key="5">
    <source>
        <dbReference type="ARBA" id="ARBA00013187"/>
    </source>
</evidence>
<dbReference type="InterPro" id="IPR001917">
    <property type="entry name" value="Aminotrans_II_pyridoxalP_BS"/>
</dbReference>
<accession>A0ABS8YMV7</accession>
<dbReference type="EC" id="2.3.1.47" evidence="5"/>
<feature type="domain" description="Aminotransferase class I/classII large" evidence="13">
    <location>
        <begin position="35"/>
        <end position="375"/>
    </location>
</feature>
<keyword evidence="15" id="KW-1185">Reference proteome</keyword>
<evidence type="ECO:0000256" key="3">
    <source>
        <dbReference type="ARBA" id="ARBA00010008"/>
    </source>
</evidence>
<evidence type="ECO:0000256" key="9">
    <source>
        <dbReference type="ARBA" id="ARBA00032610"/>
    </source>
</evidence>
<dbReference type="Pfam" id="PF00155">
    <property type="entry name" value="Aminotran_1_2"/>
    <property type="match status" value="1"/>
</dbReference>
<evidence type="ECO:0000256" key="7">
    <source>
        <dbReference type="ARBA" id="ARBA00022756"/>
    </source>
</evidence>
<keyword evidence="8 12" id="KW-0663">Pyridoxal phosphate</keyword>
<evidence type="ECO:0000256" key="8">
    <source>
        <dbReference type="ARBA" id="ARBA00022898"/>
    </source>
</evidence>
<comment type="catalytic activity">
    <reaction evidence="11">
        <text>6-carboxyhexanoyl-[ACP] + L-alanine + H(+) = (8S)-8-amino-7-oxononanoate + holo-[ACP] + CO2</text>
        <dbReference type="Rhea" id="RHEA:42288"/>
        <dbReference type="Rhea" id="RHEA-COMP:9685"/>
        <dbReference type="Rhea" id="RHEA-COMP:9955"/>
        <dbReference type="ChEBI" id="CHEBI:15378"/>
        <dbReference type="ChEBI" id="CHEBI:16526"/>
        <dbReference type="ChEBI" id="CHEBI:57972"/>
        <dbReference type="ChEBI" id="CHEBI:64479"/>
        <dbReference type="ChEBI" id="CHEBI:78846"/>
        <dbReference type="ChEBI" id="CHEBI:149468"/>
        <dbReference type="EC" id="2.3.1.47"/>
    </reaction>
</comment>
<name>A0ABS8YMV7_9BACL</name>
<dbReference type="Gene3D" id="3.90.1150.10">
    <property type="entry name" value="Aspartate Aminotransferase, domain 1"/>
    <property type="match status" value="1"/>
</dbReference>
<dbReference type="SUPFAM" id="SSF53383">
    <property type="entry name" value="PLP-dependent transferases"/>
    <property type="match status" value="1"/>
</dbReference>
<dbReference type="CDD" id="cd06454">
    <property type="entry name" value="KBL_like"/>
    <property type="match status" value="1"/>
</dbReference>
<evidence type="ECO:0000256" key="4">
    <source>
        <dbReference type="ARBA" id="ARBA00011738"/>
    </source>
</evidence>
<keyword evidence="6" id="KW-0808">Transferase</keyword>
<dbReference type="Gene3D" id="3.40.640.10">
    <property type="entry name" value="Type I PLP-dependent aspartate aminotransferase-like (Major domain)"/>
    <property type="match status" value="1"/>
</dbReference>
<comment type="pathway">
    <text evidence="2">Cofactor biosynthesis; biotin biosynthesis.</text>
</comment>
<dbReference type="InterPro" id="IPR015421">
    <property type="entry name" value="PyrdxlP-dep_Trfase_major"/>
</dbReference>
<protein>
    <recommendedName>
        <fullName evidence="5">8-amino-7-oxononanoate synthase</fullName>
        <ecNumber evidence="5">2.3.1.47</ecNumber>
    </recommendedName>
    <alternativeName>
        <fullName evidence="9">7-keto-8-amino-pelargonic acid synthase</fullName>
    </alternativeName>
    <alternativeName>
        <fullName evidence="10">8-amino-7-ketopelargonate synthase</fullName>
    </alternativeName>
</protein>
<dbReference type="InterPro" id="IPR015422">
    <property type="entry name" value="PyrdxlP-dep_Trfase_small"/>
</dbReference>
<dbReference type="InterPro" id="IPR050087">
    <property type="entry name" value="AON_synthase_class-II"/>
</dbReference>
<proteinExistence type="inferred from homology"/>
<evidence type="ECO:0000256" key="6">
    <source>
        <dbReference type="ARBA" id="ARBA00022679"/>
    </source>
</evidence>
<gene>
    <name evidence="14" type="ORF">LQV63_16640</name>
</gene>
<dbReference type="EMBL" id="JAJNBZ010000013">
    <property type="protein sequence ID" value="MCE5170934.1"/>
    <property type="molecule type" value="Genomic_DNA"/>
</dbReference>
<dbReference type="Proteomes" id="UP001199916">
    <property type="component" value="Unassembled WGS sequence"/>
</dbReference>
<evidence type="ECO:0000256" key="2">
    <source>
        <dbReference type="ARBA" id="ARBA00004746"/>
    </source>
</evidence>
<comment type="cofactor">
    <cofactor evidence="1 12">
        <name>pyridoxal 5'-phosphate</name>
        <dbReference type="ChEBI" id="CHEBI:597326"/>
    </cofactor>
</comment>
<evidence type="ECO:0000256" key="1">
    <source>
        <dbReference type="ARBA" id="ARBA00001933"/>
    </source>
</evidence>
<comment type="caution">
    <text evidence="14">The sequence shown here is derived from an EMBL/GenBank/DDBJ whole genome shotgun (WGS) entry which is preliminary data.</text>
</comment>
<organism evidence="14 15">
    <name type="scientific">Paenibacillus profundus</name>
    <dbReference type="NCBI Taxonomy" id="1173085"/>
    <lineage>
        <taxon>Bacteria</taxon>
        <taxon>Bacillati</taxon>
        <taxon>Bacillota</taxon>
        <taxon>Bacilli</taxon>
        <taxon>Bacillales</taxon>
        <taxon>Paenibacillaceae</taxon>
        <taxon>Paenibacillus</taxon>
    </lineage>
</organism>
<dbReference type="InterPro" id="IPR015424">
    <property type="entry name" value="PyrdxlP-dep_Trfase"/>
</dbReference>
<evidence type="ECO:0000259" key="13">
    <source>
        <dbReference type="Pfam" id="PF00155"/>
    </source>
</evidence>
<comment type="subunit">
    <text evidence="4">Homodimer.</text>
</comment>